<feature type="region of interest" description="Disordered" evidence="2">
    <location>
        <begin position="86"/>
        <end position="124"/>
    </location>
</feature>
<feature type="compositionally biased region" description="Basic and acidic residues" evidence="2">
    <location>
        <begin position="94"/>
        <end position="111"/>
    </location>
</feature>
<gene>
    <name evidence="4" type="primary">GAUT7</name>
    <name evidence="4" type="ORF">SDJN03_12069</name>
</gene>
<feature type="non-terminal residue" evidence="4">
    <location>
        <position position="1"/>
    </location>
</feature>
<organism evidence="4 5">
    <name type="scientific">Cucurbita argyrosperma subsp. sororia</name>
    <dbReference type="NCBI Taxonomy" id="37648"/>
    <lineage>
        <taxon>Eukaryota</taxon>
        <taxon>Viridiplantae</taxon>
        <taxon>Streptophyta</taxon>
        <taxon>Embryophyta</taxon>
        <taxon>Tracheophyta</taxon>
        <taxon>Spermatophyta</taxon>
        <taxon>Magnoliopsida</taxon>
        <taxon>eudicotyledons</taxon>
        <taxon>Gunneridae</taxon>
        <taxon>Pentapetalae</taxon>
        <taxon>rosids</taxon>
        <taxon>fabids</taxon>
        <taxon>Cucurbitales</taxon>
        <taxon>Cucurbitaceae</taxon>
        <taxon>Cucurbiteae</taxon>
        <taxon>Cucurbita</taxon>
    </lineage>
</organism>
<evidence type="ECO:0000256" key="2">
    <source>
        <dbReference type="SAM" id="MobiDB-lite"/>
    </source>
</evidence>
<sequence length="171" mass="18944">MKGGGGGGSGASAYGFPAKRRWKGLVIGVLGLVFLSMLVPLVFLLGLYNGFHTTGYASDSQSSKPGFQPSHVDDIIRKLGPTLPKDVFQPNAIEPKKEVEGFIDESRETKESTGLQPPKVEEKPQKLKRNLEKLKRNLQKLKRNLQKLTLFQSIPMKMVPKLMAKFRLPIA</sequence>
<accession>A0AAV6NBV0</accession>
<keyword evidence="5" id="KW-1185">Reference proteome</keyword>
<dbReference type="EMBL" id="JAGKQH010000007">
    <property type="protein sequence ID" value="KAG6595516.1"/>
    <property type="molecule type" value="Genomic_DNA"/>
</dbReference>
<feature type="transmembrane region" description="Helical" evidence="3">
    <location>
        <begin position="25"/>
        <end position="48"/>
    </location>
</feature>
<comment type="caution">
    <text evidence="4">The sequence shown here is derived from an EMBL/GenBank/DDBJ whole genome shotgun (WGS) entry which is preliminary data.</text>
</comment>
<keyword evidence="1" id="KW-0175">Coiled coil</keyword>
<protein>
    <submittedName>
        <fullName evidence="4">Galacturonosyltransferase 7</fullName>
    </submittedName>
</protein>
<evidence type="ECO:0000313" key="4">
    <source>
        <dbReference type="EMBL" id="KAG6595516.1"/>
    </source>
</evidence>
<dbReference type="Proteomes" id="UP000685013">
    <property type="component" value="Chromosome 7"/>
</dbReference>
<evidence type="ECO:0000256" key="1">
    <source>
        <dbReference type="SAM" id="Coils"/>
    </source>
</evidence>
<keyword evidence="3" id="KW-0812">Transmembrane</keyword>
<dbReference type="AlphaFoldDB" id="A0AAV6NBV0"/>
<name>A0AAV6NBV0_9ROSI</name>
<reference evidence="4 5" key="1">
    <citation type="journal article" date="2021" name="Hortic Res">
        <title>The domestication of Cucurbita argyrosperma as revealed by the genome of its wild relative.</title>
        <authorList>
            <person name="Barrera-Redondo J."/>
            <person name="Sanchez-de la Vega G."/>
            <person name="Aguirre-Liguori J.A."/>
            <person name="Castellanos-Morales G."/>
            <person name="Gutierrez-Guerrero Y.T."/>
            <person name="Aguirre-Dugua X."/>
            <person name="Aguirre-Planter E."/>
            <person name="Tenaillon M.I."/>
            <person name="Lira-Saade R."/>
            <person name="Eguiarte L.E."/>
        </authorList>
    </citation>
    <scope>NUCLEOTIDE SEQUENCE [LARGE SCALE GENOMIC DNA]</scope>
    <source>
        <strain evidence="4">JBR-2021</strain>
    </source>
</reference>
<feature type="coiled-coil region" evidence="1">
    <location>
        <begin position="124"/>
        <end position="151"/>
    </location>
</feature>
<evidence type="ECO:0000313" key="5">
    <source>
        <dbReference type="Proteomes" id="UP000685013"/>
    </source>
</evidence>
<keyword evidence="3" id="KW-0472">Membrane</keyword>
<keyword evidence="3" id="KW-1133">Transmembrane helix</keyword>
<proteinExistence type="predicted"/>
<evidence type="ECO:0000256" key="3">
    <source>
        <dbReference type="SAM" id="Phobius"/>
    </source>
</evidence>